<dbReference type="InterPro" id="IPR036162">
    <property type="entry name" value="Resolvase-like_N_sf"/>
</dbReference>
<dbReference type="Pfam" id="PF00239">
    <property type="entry name" value="Resolvase"/>
    <property type="match status" value="1"/>
</dbReference>
<dbReference type="InterPro" id="IPR050639">
    <property type="entry name" value="SSR_resolvase"/>
</dbReference>
<dbReference type="Gene3D" id="3.40.50.1390">
    <property type="entry name" value="Resolvase, N-terminal catalytic domain"/>
    <property type="match status" value="1"/>
</dbReference>
<organism evidence="2 3">
    <name type="scientific">Candidatus Woesebacteria bacterium GW2011_GWB1_33_22</name>
    <dbReference type="NCBI Taxonomy" id="1618566"/>
    <lineage>
        <taxon>Bacteria</taxon>
        <taxon>Candidatus Woeseibacteriota</taxon>
    </lineage>
</organism>
<dbReference type="InterPro" id="IPR006119">
    <property type="entry name" value="Resolv_N"/>
</dbReference>
<dbReference type="PROSITE" id="PS51736">
    <property type="entry name" value="RECOMBINASES_3"/>
    <property type="match status" value="1"/>
</dbReference>
<comment type="caution">
    <text evidence="2">The sequence shown here is derived from an EMBL/GenBank/DDBJ whole genome shotgun (WGS) entry which is preliminary data.</text>
</comment>
<dbReference type="EMBL" id="LBOW01000006">
    <property type="protein sequence ID" value="KKP44781.1"/>
    <property type="molecule type" value="Genomic_DNA"/>
</dbReference>
<proteinExistence type="predicted"/>
<name>A0A0G0A0P5_9BACT</name>
<dbReference type="PANTHER" id="PTHR30461:SF23">
    <property type="entry name" value="DNA RECOMBINASE-RELATED"/>
    <property type="match status" value="1"/>
</dbReference>
<gene>
    <name evidence="2" type="ORF">UR35_C0006G0016</name>
</gene>
<reference evidence="2 3" key="1">
    <citation type="journal article" date="2015" name="Nature">
        <title>rRNA introns, odd ribosomes, and small enigmatic genomes across a large radiation of phyla.</title>
        <authorList>
            <person name="Brown C.T."/>
            <person name="Hug L.A."/>
            <person name="Thomas B.C."/>
            <person name="Sharon I."/>
            <person name="Castelle C.J."/>
            <person name="Singh A."/>
            <person name="Wilkins M.J."/>
            <person name="Williams K.H."/>
            <person name="Banfield J.F."/>
        </authorList>
    </citation>
    <scope>NUCLEOTIDE SEQUENCE [LARGE SCALE GENOMIC DNA]</scope>
</reference>
<dbReference type="SUPFAM" id="SSF53041">
    <property type="entry name" value="Resolvase-like"/>
    <property type="match status" value="1"/>
</dbReference>
<protein>
    <submittedName>
        <fullName evidence="2">Resolvase domain protein</fullName>
    </submittedName>
</protein>
<dbReference type="PANTHER" id="PTHR30461">
    <property type="entry name" value="DNA-INVERTASE FROM LAMBDOID PROPHAGE"/>
    <property type="match status" value="1"/>
</dbReference>
<sequence>MKNKKQEKLVVGYVRTATVSQNKNGLSTEIQEEKIKEFCKAKGYQLLKTFSDNGCSGANLNRPALKDLLVETSKGKVSKVICLDSNRLSRKVADFLILKSMFKKHDVELVFLSGSSVAGDPYMQSFEEILAAINSIQSRVDMRKQIQRSHEYRSHKRTRHVRMIVSKDDLDNYSKFKKVIENEPLYASTCGLSKSQMVLIAKILRLNLENTTEVGAEFRF</sequence>
<dbReference type="AlphaFoldDB" id="A0A0G0A0P5"/>
<dbReference type="CDD" id="cd00338">
    <property type="entry name" value="Ser_Recombinase"/>
    <property type="match status" value="1"/>
</dbReference>
<dbReference type="Proteomes" id="UP000034778">
    <property type="component" value="Unassembled WGS sequence"/>
</dbReference>
<evidence type="ECO:0000259" key="1">
    <source>
        <dbReference type="PROSITE" id="PS51736"/>
    </source>
</evidence>
<evidence type="ECO:0000313" key="2">
    <source>
        <dbReference type="EMBL" id="KKP44781.1"/>
    </source>
</evidence>
<dbReference type="GO" id="GO:0003677">
    <property type="term" value="F:DNA binding"/>
    <property type="evidence" value="ECO:0007669"/>
    <property type="project" value="InterPro"/>
</dbReference>
<evidence type="ECO:0000313" key="3">
    <source>
        <dbReference type="Proteomes" id="UP000034778"/>
    </source>
</evidence>
<accession>A0A0G0A0P5</accession>
<feature type="domain" description="Resolvase/invertase-type recombinase catalytic" evidence="1">
    <location>
        <begin position="9"/>
        <end position="160"/>
    </location>
</feature>
<dbReference type="SMART" id="SM00857">
    <property type="entry name" value="Resolvase"/>
    <property type="match status" value="1"/>
</dbReference>
<dbReference type="GO" id="GO:0000150">
    <property type="term" value="F:DNA strand exchange activity"/>
    <property type="evidence" value="ECO:0007669"/>
    <property type="project" value="InterPro"/>
</dbReference>
<dbReference type="STRING" id="1618566.UR35_C0006G0016"/>